<gene>
    <name evidence="1" type="ORF">ABB28_05140</name>
</gene>
<dbReference type="SUPFAM" id="SSF51445">
    <property type="entry name" value="(Trans)glycosidases"/>
    <property type="match status" value="1"/>
</dbReference>
<name>A0A0R0D1B5_9GAMM</name>
<dbReference type="Pfam" id="PF13450">
    <property type="entry name" value="NAD_binding_8"/>
    <property type="match status" value="1"/>
</dbReference>
<dbReference type="SUPFAM" id="SSF53756">
    <property type="entry name" value="UDP-Glycosyltransferase/glycogen phosphorylase"/>
    <property type="match status" value="1"/>
</dbReference>
<dbReference type="PANTHER" id="PTHR21197:SF0">
    <property type="entry name" value="UDP-GALACTOPYRANOSE MUTASE"/>
    <property type="match status" value="1"/>
</dbReference>
<dbReference type="Pfam" id="PF13692">
    <property type="entry name" value="Glyco_trans_1_4"/>
    <property type="match status" value="1"/>
</dbReference>
<proteinExistence type="predicted"/>
<dbReference type="AlphaFoldDB" id="A0A0R0D1B5"/>
<dbReference type="GO" id="GO:0008767">
    <property type="term" value="F:UDP-galactopyranose mutase activity"/>
    <property type="evidence" value="ECO:0007669"/>
    <property type="project" value="TreeGrafter"/>
</dbReference>
<comment type="caution">
    <text evidence="1">The sequence shown here is derived from an EMBL/GenBank/DDBJ whole genome shotgun (WGS) entry which is preliminary data.</text>
</comment>
<sequence>MKWIGGFEGADHVNGSGRALSMAVDSGHLARLDTDYRRLRRMGFSAVRESLGWRTCEQGDGFNFQSLHARMQAAERAGLEIRWTLMHYGVPADLDLLDGNKTAFVERFAAFCQATATALADYASPSPRLINPINEISFLSWAATHTGLIHPHAGDRPAEAGRLKSLLIRAALAGCSAFRRVDPTARMLWVEPLIHVVAPLASPALRQQAERLHAGQFEVLDALMGRVQPSLGGAPGYVDLIGVNYYHGNQWEAGSQRPLDWHRADPQRVPFSRLLVKLQQRYGVPLTLSETSHVGCGRGAWLSDIAQQVRYAADAGARLEGICLYPVVDRPDWESPLHWHQSGLWDVQPNLALKPLSLVRDYALAYLQARTSLAHHIPLQPGRNGMQQLLVFSHLRWDFVYQRPQHVLSRLGQRWPIVFFEEPVHDPDREAWLEVLQPCIGVTVLRPHSPLADPGFADAQFPVLDALLHAWLAEHGEPEMAVWLYTPMALPLLQSLQPVAIIYDCMDQLGAFKDAPERLMDRERTLLDIAGVVFTGGPSLYDAKHPHNPNVVCFPSSVDVAHFAQARRERDPAARAAAPRLGFFGVLDERLDLPLLDALATAHPGWEIDLVGPVVKIDPQSLPRAANLHYLGQRGYDELPALIAGWDVCLLPFALNASTAYISPTKTLEYMAARKPVVSTAVRDVIRLYADGVQVAVSSEDFIAACDAALGERETTRRNRIADQDRLTSATSWDQTADAMAECIFDTVKAGLSPRAALYLAGGQVVRIEEAPVACLILGAGPTGLSAAYHYGAGSVLVEKEQTVGGWCRSLDDQGFRFDHAGHIMFSNDATVLRLYQTLLGDNLHWQNREAWVYSKGVHTRYPFQGALYGLPPAVLKECLVGAIEARFGPITATGTPAGLPAANAAARAEPVPKRAAPADCCADGTVMADITEGDPKDAASGVNVASMARSGPPANFEEFIYQVWGAGVAKHFAVPYNTKLWTVPLHEMETSWLGGRVPLPDLQEMIEGALEPVAAPVGPNARFGYPLKGGFQALMDGFLPLLEGKLSLGRRVSAVSVRRREVSFADGQRMRWQHLVSTLPLPEFIALMGDEAPERVRLAAGGLRHVSVRCVNLGVGRADLTDKHWIYYPEDTIFHRIFVQGNASPHNNPPGGFGLTCEITYSPTKPLPLDGDALIARCIRECVEVGMLRAEDPILTTSIVDMPYAYVLYDHARAANVDTIRSWLLTHDIELAGRYSEWEYYNSDHAFLAGRRAAGNVQASLTKRRAGAT</sequence>
<dbReference type="PATRIC" id="fig|517011.3.peg.493"/>
<dbReference type="Gene3D" id="3.40.50.2000">
    <property type="entry name" value="Glycogen Phosphorylase B"/>
    <property type="match status" value="1"/>
</dbReference>
<dbReference type="SUPFAM" id="SSF51971">
    <property type="entry name" value="Nucleotide-binding domain"/>
    <property type="match status" value="1"/>
</dbReference>
<organism evidence="1 2">
    <name type="scientific">Stenotrophomonas chelatiphaga</name>
    <dbReference type="NCBI Taxonomy" id="517011"/>
    <lineage>
        <taxon>Bacteria</taxon>
        <taxon>Pseudomonadati</taxon>
        <taxon>Pseudomonadota</taxon>
        <taxon>Gammaproteobacteria</taxon>
        <taxon>Lysobacterales</taxon>
        <taxon>Lysobacteraceae</taxon>
        <taxon>Stenotrophomonas</taxon>
    </lineage>
</organism>
<dbReference type="InterPro" id="IPR036188">
    <property type="entry name" value="FAD/NAD-bd_sf"/>
</dbReference>
<evidence type="ECO:0000313" key="2">
    <source>
        <dbReference type="Proteomes" id="UP000051386"/>
    </source>
</evidence>
<dbReference type="Gene3D" id="3.50.50.60">
    <property type="entry name" value="FAD/NAD(P)-binding domain"/>
    <property type="match status" value="2"/>
</dbReference>
<dbReference type="Proteomes" id="UP000051386">
    <property type="component" value="Unassembled WGS sequence"/>
</dbReference>
<dbReference type="InterPro" id="IPR017853">
    <property type="entry name" value="GH"/>
</dbReference>
<reference evidence="1 2" key="1">
    <citation type="submission" date="2015-05" db="EMBL/GenBank/DDBJ databases">
        <title>Genome sequencing and analysis of members of genus Stenotrophomonas.</title>
        <authorList>
            <person name="Patil P.P."/>
            <person name="Midha S."/>
            <person name="Patil P.B."/>
        </authorList>
    </citation>
    <scope>NUCLEOTIDE SEQUENCE [LARGE SCALE GENOMIC DNA]</scope>
    <source>
        <strain evidence="1 2">DSM 21508</strain>
    </source>
</reference>
<accession>A0A0R0D1B5</accession>
<protein>
    <submittedName>
        <fullName evidence="1">Amine oxidase</fullName>
    </submittedName>
</protein>
<dbReference type="PANTHER" id="PTHR21197">
    <property type="entry name" value="UDP-GALACTOPYRANOSE MUTASE"/>
    <property type="match status" value="1"/>
</dbReference>
<evidence type="ECO:0000313" key="1">
    <source>
        <dbReference type="EMBL" id="KRG75301.1"/>
    </source>
</evidence>
<dbReference type="EMBL" id="LDJK01000014">
    <property type="protein sequence ID" value="KRG75301.1"/>
    <property type="molecule type" value="Genomic_DNA"/>
</dbReference>
<dbReference type="RefSeq" id="WP_057507603.1">
    <property type="nucleotide sequence ID" value="NZ_LDJK01000014.1"/>
</dbReference>
<dbReference type="GO" id="GO:0005829">
    <property type="term" value="C:cytosol"/>
    <property type="evidence" value="ECO:0007669"/>
    <property type="project" value="TreeGrafter"/>
</dbReference>
<dbReference type="GO" id="GO:0050660">
    <property type="term" value="F:flavin adenine dinucleotide binding"/>
    <property type="evidence" value="ECO:0007669"/>
    <property type="project" value="TreeGrafter"/>
</dbReference>
<dbReference type="Gene3D" id="3.20.20.80">
    <property type="entry name" value="Glycosidases"/>
    <property type="match status" value="1"/>
</dbReference>
<keyword evidence="2" id="KW-1185">Reference proteome</keyword>